<keyword evidence="18" id="KW-1185">Reference proteome</keyword>
<accession>A0A323VDB8</accession>
<keyword evidence="6" id="KW-0812">Transmembrane</keyword>
<feature type="domain" description="Polysaccharide export protein N-terminal" evidence="15">
    <location>
        <begin position="42"/>
        <end position="116"/>
    </location>
</feature>
<dbReference type="PANTHER" id="PTHR33619:SF3">
    <property type="entry name" value="POLYSACCHARIDE EXPORT PROTEIN GFCE-RELATED"/>
    <property type="match status" value="1"/>
</dbReference>
<dbReference type="Pfam" id="PF22461">
    <property type="entry name" value="SLBB_2"/>
    <property type="match status" value="1"/>
</dbReference>
<feature type="domain" description="SLBB" evidence="16">
    <location>
        <begin position="126"/>
        <end position="204"/>
    </location>
</feature>
<dbReference type="OrthoDB" id="9815244at2"/>
<evidence type="ECO:0000256" key="7">
    <source>
        <dbReference type="ARBA" id="ARBA00022729"/>
    </source>
</evidence>
<proteinExistence type="inferred from homology"/>
<dbReference type="GO" id="GO:0009279">
    <property type="term" value="C:cell outer membrane"/>
    <property type="evidence" value="ECO:0007669"/>
    <property type="project" value="UniProtKB-SubCell"/>
</dbReference>
<dbReference type="InterPro" id="IPR054765">
    <property type="entry name" value="SLBB_dom"/>
</dbReference>
<evidence type="ECO:0000256" key="4">
    <source>
        <dbReference type="ARBA" id="ARBA00022452"/>
    </source>
</evidence>
<dbReference type="GO" id="GO:0015288">
    <property type="term" value="F:porin activity"/>
    <property type="evidence" value="ECO:0007669"/>
    <property type="project" value="UniProtKB-KW"/>
</dbReference>
<evidence type="ECO:0000259" key="16">
    <source>
        <dbReference type="Pfam" id="PF22461"/>
    </source>
</evidence>
<dbReference type="GO" id="GO:0006811">
    <property type="term" value="P:monoatomic ion transport"/>
    <property type="evidence" value="ECO:0007669"/>
    <property type="project" value="UniProtKB-KW"/>
</dbReference>
<evidence type="ECO:0000313" key="17">
    <source>
        <dbReference type="EMBL" id="PZA18278.1"/>
    </source>
</evidence>
<gene>
    <name evidence="17" type="ORF">DNK49_01730</name>
</gene>
<keyword evidence="5" id="KW-0762">Sugar transport</keyword>
<protein>
    <submittedName>
        <fullName evidence="17">Sugar ABC transporter substrate-binding protein</fullName>
    </submittedName>
</protein>
<evidence type="ECO:0000256" key="2">
    <source>
        <dbReference type="ARBA" id="ARBA00009450"/>
    </source>
</evidence>
<evidence type="ECO:0000259" key="15">
    <source>
        <dbReference type="Pfam" id="PF02563"/>
    </source>
</evidence>
<dbReference type="Proteomes" id="UP000248259">
    <property type="component" value="Unassembled WGS sequence"/>
</dbReference>
<keyword evidence="3" id="KW-0813">Transport</keyword>
<dbReference type="InterPro" id="IPR049712">
    <property type="entry name" value="Poly_export"/>
</dbReference>
<keyword evidence="11" id="KW-0472">Membrane</keyword>
<keyword evidence="10" id="KW-0626">Porin</keyword>
<evidence type="ECO:0000256" key="3">
    <source>
        <dbReference type="ARBA" id="ARBA00022448"/>
    </source>
</evidence>
<reference evidence="17 18" key="1">
    <citation type="submission" date="2018-06" db="EMBL/GenBank/DDBJ databases">
        <title>Azoarcus communis strain SWub3 genome.</title>
        <authorList>
            <person name="Zorraquino Salvo V."/>
            <person name="Toubiana D."/>
            <person name="Blumwald E."/>
        </authorList>
    </citation>
    <scope>NUCLEOTIDE SEQUENCE [LARGE SCALE GENOMIC DNA]</scope>
    <source>
        <strain evidence="17 18">SWub3</strain>
    </source>
</reference>
<evidence type="ECO:0000256" key="11">
    <source>
        <dbReference type="ARBA" id="ARBA00023136"/>
    </source>
</evidence>
<keyword evidence="4" id="KW-1134">Transmembrane beta strand</keyword>
<comment type="subcellular location">
    <subcellularLocation>
        <location evidence="1">Cell outer membrane</location>
        <topology evidence="1">Multi-pass membrane protein</topology>
    </subcellularLocation>
</comment>
<keyword evidence="14" id="KW-0449">Lipoprotein</keyword>
<dbReference type="PROSITE" id="PS51257">
    <property type="entry name" value="PROKAR_LIPOPROTEIN"/>
    <property type="match status" value="1"/>
</dbReference>
<keyword evidence="9" id="KW-0406">Ion transport</keyword>
<evidence type="ECO:0000256" key="5">
    <source>
        <dbReference type="ARBA" id="ARBA00022597"/>
    </source>
</evidence>
<comment type="caution">
    <text evidence="17">The sequence shown here is derived from an EMBL/GenBank/DDBJ whole genome shotgun (WGS) entry which is preliminary data.</text>
</comment>
<dbReference type="EMBL" id="QKOE01000001">
    <property type="protein sequence ID" value="PZA18278.1"/>
    <property type="molecule type" value="Genomic_DNA"/>
</dbReference>
<dbReference type="Gene3D" id="3.30.1950.10">
    <property type="entry name" value="wza like domain"/>
    <property type="match status" value="1"/>
</dbReference>
<dbReference type="GO" id="GO:0046930">
    <property type="term" value="C:pore complex"/>
    <property type="evidence" value="ECO:0007669"/>
    <property type="project" value="UniProtKB-KW"/>
</dbReference>
<evidence type="ECO:0000256" key="13">
    <source>
        <dbReference type="ARBA" id="ARBA00023237"/>
    </source>
</evidence>
<evidence type="ECO:0000256" key="14">
    <source>
        <dbReference type="ARBA" id="ARBA00023288"/>
    </source>
</evidence>
<dbReference type="Gene3D" id="3.10.560.10">
    <property type="entry name" value="Outer membrane lipoprotein wza domain like"/>
    <property type="match status" value="1"/>
</dbReference>
<dbReference type="InterPro" id="IPR017477">
    <property type="entry name" value="PEP-CTERM_polysacc_export"/>
</dbReference>
<evidence type="ECO:0000313" key="18">
    <source>
        <dbReference type="Proteomes" id="UP000248259"/>
    </source>
</evidence>
<dbReference type="Pfam" id="PF02563">
    <property type="entry name" value="Poly_export"/>
    <property type="match status" value="1"/>
</dbReference>
<evidence type="ECO:0000256" key="1">
    <source>
        <dbReference type="ARBA" id="ARBA00004571"/>
    </source>
</evidence>
<evidence type="ECO:0000256" key="10">
    <source>
        <dbReference type="ARBA" id="ARBA00023114"/>
    </source>
</evidence>
<sequence>MSRQASIVWAGFRRVAGLVLAAGLLGGCASSFPPAPMEASDAEYNYVIGAGDTVNIVVWRNPELSMSVPVRPDGKITTPLVEDLPAMGKDATTLARDIEKELSKFIREPVVTVIVTNFVGPFSEQIRVVGEAGKPQILAYKQKMTLLDVMIAVGGMTEFADGNAATILRTSEGNKQYSVRIKDLVKRGDVSANVEMRPGDVLIIPQSWF</sequence>
<dbReference type="GO" id="GO:0015159">
    <property type="term" value="F:polysaccharide transmembrane transporter activity"/>
    <property type="evidence" value="ECO:0007669"/>
    <property type="project" value="InterPro"/>
</dbReference>
<name>A0A323VDB8_9RHOO</name>
<evidence type="ECO:0000256" key="12">
    <source>
        <dbReference type="ARBA" id="ARBA00023139"/>
    </source>
</evidence>
<dbReference type="RefSeq" id="WP_110522579.1">
    <property type="nucleotide sequence ID" value="NZ_QKOE01000001.1"/>
</dbReference>
<dbReference type="InterPro" id="IPR003715">
    <property type="entry name" value="Poly_export_N"/>
</dbReference>
<keyword evidence="13" id="KW-0998">Cell outer membrane</keyword>
<comment type="similarity">
    <text evidence="2">Belongs to the BexD/CtrA/VexA family.</text>
</comment>
<evidence type="ECO:0000256" key="9">
    <source>
        <dbReference type="ARBA" id="ARBA00023065"/>
    </source>
</evidence>
<evidence type="ECO:0000256" key="6">
    <source>
        <dbReference type="ARBA" id="ARBA00022692"/>
    </source>
</evidence>
<keyword evidence="8" id="KW-0625">Polysaccharide transport</keyword>
<organism evidence="17 18">
    <name type="scientific">Parazoarcus communis SWub3 = DSM 12120</name>
    <dbReference type="NCBI Taxonomy" id="1121029"/>
    <lineage>
        <taxon>Bacteria</taxon>
        <taxon>Pseudomonadati</taxon>
        <taxon>Pseudomonadota</taxon>
        <taxon>Betaproteobacteria</taxon>
        <taxon>Rhodocyclales</taxon>
        <taxon>Zoogloeaceae</taxon>
        <taxon>Parazoarcus</taxon>
    </lineage>
</organism>
<dbReference type="NCBIfam" id="TIGR03027">
    <property type="entry name" value="pepcterm_export"/>
    <property type="match status" value="1"/>
</dbReference>
<dbReference type="PANTHER" id="PTHR33619">
    <property type="entry name" value="POLYSACCHARIDE EXPORT PROTEIN GFCE-RELATED"/>
    <property type="match status" value="1"/>
</dbReference>
<dbReference type="AlphaFoldDB" id="A0A323VDB8"/>
<evidence type="ECO:0000256" key="8">
    <source>
        <dbReference type="ARBA" id="ARBA00023047"/>
    </source>
</evidence>
<keyword evidence="7" id="KW-0732">Signal</keyword>
<keyword evidence="12" id="KW-0564">Palmitate</keyword>